<keyword evidence="2" id="KW-1185">Reference proteome</keyword>
<reference evidence="1 2" key="1">
    <citation type="journal article" date="2021" name="Elife">
        <title>Chloroplast acquisition without the gene transfer in kleptoplastic sea slugs, Plakobranchus ocellatus.</title>
        <authorList>
            <person name="Maeda T."/>
            <person name="Takahashi S."/>
            <person name="Yoshida T."/>
            <person name="Shimamura S."/>
            <person name="Takaki Y."/>
            <person name="Nagai Y."/>
            <person name="Toyoda A."/>
            <person name="Suzuki Y."/>
            <person name="Arimoto A."/>
            <person name="Ishii H."/>
            <person name="Satoh N."/>
            <person name="Nishiyama T."/>
            <person name="Hasebe M."/>
            <person name="Maruyama T."/>
            <person name="Minagawa J."/>
            <person name="Obokata J."/>
            <person name="Shigenobu S."/>
        </authorList>
    </citation>
    <scope>NUCLEOTIDE SEQUENCE [LARGE SCALE GENOMIC DNA]</scope>
</reference>
<organism evidence="1 2">
    <name type="scientific">Plakobranchus ocellatus</name>
    <dbReference type="NCBI Taxonomy" id="259542"/>
    <lineage>
        <taxon>Eukaryota</taxon>
        <taxon>Metazoa</taxon>
        <taxon>Spiralia</taxon>
        <taxon>Lophotrochozoa</taxon>
        <taxon>Mollusca</taxon>
        <taxon>Gastropoda</taxon>
        <taxon>Heterobranchia</taxon>
        <taxon>Euthyneura</taxon>
        <taxon>Panpulmonata</taxon>
        <taxon>Sacoglossa</taxon>
        <taxon>Placobranchoidea</taxon>
        <taxon>Plakobranchidae</taxon>
        <taxon>Plakobranchus</taxon>
    </lineage>
</organism>
<dbReference type="EMBL" id="BLXT01007928">
    <property type="protein sequence ID" value="GFO44167.1"/>
    <property type="molecule type" value="Genomic_DNA"/>
</dbReference>
<comment type="caution">
    <text evidence="1">The sequence shown here is derived from an EMBL/GenBank/DDBJ whole genome shotgun (WGS) entry which is preliminary data.</text>
</comment>
<evidence type="ECO:0000313" key="1">
    <source>
        <dbReference type="EMBL" id="GFO44167.1"/>
    </source>
</evidence>
<protein>
    <submittedName>
        <fullName evidence="1">Uncharacterized protein</fullName>
    </submittedName>
</protein>
<accession>A0AAV4DJF1</accession>
<proteinExistence type="predicted"/>
<dbReference type="AlphaFoldDB" id="A0AAV4DJF1"/>
<evidence type="ECO:0000313" key="2">
    <source>
        <dbReference type="Proteomes" id="UP000735302"/>
    </source>
</evidence>
<sequence>MSVFLCLRIGCECLAKVKVYACLENLRRLKCFTLQIIQILTDRDVSVTSRVLTDVCSSSASYGARVLGLSSFCWLRGDFTGGQSSEVLEEDDSPHTGAGWISRRDGSRWAERQTAGKLGLIRASREKQTTRRHVATCAVGCLAEDIDFRFHWSRGARKTFLKAYFFSRST</sequence>
<gene>
    <name evidence="1" type="ORF">PoB_007067200</name>
</gene>
<name>A0AAV4DJF1_9GAST</name>
<dbReference type="Proteomes" id="UP000735302">
    <property type="component" value="Unassembled WGS sequence"/>
</dbReference>